<dbReference type="SUPFAM" id="SSF52540">
    <property type="entry name" value="P-loop containing nucleoside triphosphate hydrolases"/>
    <property type="match status" value="1"/>
</dbReference>
<dbReference type="FunFam" id="3.40.850.10:FF:000113">
    <property type="entry name" value="Kinesin-like protein"/>
    <property type="match status" value="1"/>
</dbReference>
<dbReference type="InterPro" id="IPR019821">
    <property type="entry name" value="Kinesin_motor_CS"/>
</dbReference>
<evidence type="ECO:0000256" key="1">
    <source>
        <dbReference type="ARBA" id="ARBA00022741"/>
    </source>
</evidence>
<dbReference type="SMART" id="SM00129">
    <property type="entry name" value="KISc"/>
    <property type="match status" value="1"/>
</dbReference>
<dbReference type="GO" id="GO:0005524">
    <property type="term" value="F:ATP binding"/>
    <property type="evidence" value="ECO:0007669"/>
    <property type="project" value="UniProtKB-UniRule"/>
</dbReference>
<feature type="compositionally biased region" description="Gly residues" evidence="7">
    <location>
        <begin position="197"/>
        <end position="206"/>
    </location>
</feature>
<dbReference type="PROSITE" id="PS50067">
    <property type="entry name" value="KINESIN_MOTOR_2"/>
    <property type="match status" value="1"/>
</dbReference>
<evidence type="ECO:0000313" key="10">
    <source>
        <dbReference type="Proteomes" id="UP001190700"/>
    </source>
</evidence>
<sequence length="748" mass="81130">MSMQIKGPKTFDPARAQQLIQATAPPPESGTTIKSQNREEQMRALGFDDGGQVDDDDSESDEEESTPYYNAVARAPSGAAAAPAQKVHELEEDVVRNQAAKSRLEKTVETLEKKLETELQHKQSTLMALKAAEEQVAMLKTSSSQQLSMLKREKELLSMQAGFGGGLGGGKAGDSQLIQRNEELEAEVQKLKSQLQSGGGDGGSGSGAAVDNGQSGELKAALTNAEEKANQYHAELEALKSGRKDAVKREAEMDIEAEEREKELANALEENEQLKANLQSASTDNTRFHELNKEVQELQAKLNATQSSAAIAAKSADNAKAAIEAAQKETSEANEKMEIYKSMAEEAEIKAMNAVQATANEMSGLKADLENMQNKYKKECKERRRLHNTLAELKGQIRVFCRVRPLSSKELAKCGGEEAIHFPEEDMLVVSAGGGDKEYEFDRVYAPDQGQVNVFVDTEPLVTSVLDGYNVCIFAYGQTGSGKTHTMEGPSADPGVNSRALAELFKIVEERRDVEEITISASLLEIYNETIRDLMTKDKDKKLDVRQGSDGVHVPDLTITEVHDMDGVNEVIDTGKKNRTTFATNMNEHSSRSHSILSIYIVSRNKVTGVNAKGKLHLVDLAGSERVGKTDATGDRLKEAQAINKSLSALGDVISALTGKASHVPYRNSKLTYLLQDSLGGDSKTLMFVNINPAPENCQETICSLNFAQRVRNVELGQATRNVEGGAALKGGVSPSPKAAASRRKSIL</sequence>
<organism evidence="9 10">
    <name type="scientific">Cymbomonas tetramitiformis</name>
    <dbReference type="NCBI Taxonomy" id="36881"/>
    <lineage>
        <taxon>Eukaryota</taxon>
        <taxon>Viridiplantae</taxon>
        <taxon>Chlorophyta</taxon>
        <taxon>Pyramimonadophyceae</taxon>
        <taxon>Pyramimonadales</taxon>
        <taxon>Pyramimonadaceae</taxon>
        <taxon>Cymbomonas</taxon>
    </lineage>
</organism>
<dbReference type="InterPro" id="IPR001752">
    <property type="entry name" value="Kinesin_motor_dom"/>
</dbReference>
<feature type="compositionally biased region" description="Low complexity" evidence="7">
    <location>
        <begin position="71"/>
        <end position="84"/>
    </location>
</feature>
<dbReference type="Gene3D" id="3.40.850.10">
    <property type="entry name" value="Kinesin motor domain"/>
    <property type="match status" value="1"/>
</dbReference>
<keyword evidence="5" id="KW-0493">Microtubule</keyword>
<evidence type="ECO:0000259" key="8">
    <source>
        <dbReference type="PROSITE" id="PS50067"/>
    </source>
</evidence>
<comment type="similarity">
    <text evidence="4 5">Belongs to the TRAFAC class myosin-kinesin ATPase superfamily. Kinesin family.</text>
</comment>
<gene>
    <name evidence="9" type="ORF">CYMTET_25668</name>
</gene>
<feature type="region of interest" description="Disordered" evidence="7">
    <location>
        <begin position="161"/>
        <end position="226"/>
    </location>
</feature>
<dbReference type="GO" id="GO:0003777">
    <property type="term" value="F:microtubule motor activity"/>
    <property type="evidence" value="ECO:0007669"/>
    <property type="project" value="InterPro"/>
</dbReference>
<keyword evidence="10" id="KW-1185">Reference proteome</keyword>
<feature type="binding site" evidence="4">
    <location>
        <begin position="477"/>
        <end position="484"/>
    </location>
    <ligand>
        <name>ATP</name>
        <dbReference type="ChEBI" id="CHEBI:30616"/>
    </ligand>
</feature>
<feature type="domain" description="Kinesin motor" evidence="8">
    <location>
        <begin position="396"/>
        <end position="714"/>
    </location>
</feature>
<evidence type="ECO:0000256" key="3">
    <source>
        <dbReference type="ARBA" id="ARBA00023175"/>
    </source>
</evidence>
<dbReference type="InterPro" id="IPR036961">
    <property type="entry name" value="Kinesin_motor_dom_sf"/>
</dbReference>
<name>A0AAE0KYP0_9CHLO</name>
<evidence type="ECO:0000256" key="6">
    <source>
        <dbReference type="SAM" id="Coils"/>
    </source>
</evidence>
<evidence type="ECO:0000313" key="9">
    <source>
        <dbReference type="EMBL" id="KAK3265668.1"/>
    </source>
</evidence>
<feature type="region of interest" description="Disordered" evidence="7">
    <location>
        <begin position="1"/>
        <end position="86"/>
    </location>
</feature>
<keyword evidence="2 4" id="KW-0067">ATP-binding</keyword>
<dbReference type="GO" id="GO:0008017">
    <property type="term" value="F:microtubule binding"/>
    <property type="evidence" value="ECO:0007669"/>
    <property type="project" value="InterPro"/>
</dbReference>
<reference evidence="9 10" key="1">
    <citation type="journal article" date="2015" name="Genome Biol. Evol.">
        <title>Comparative Genomics of a Bacterivorous Green Alga Reveals Evolutionary Causalities and Consequences of Phago-Mixotrophic Mode of Nutrition.</title>
        <authorList>
            <person name="Burns J.A."/>
            <person name="Paasch A."/>
            <person name="Narechania A."/>
            <person name="Kim E."/>
        </authorList>
    </citation>
    <scope>NUCLEOTIDE SEQUENCE [LARGE SCALE GENOMIC DNA]</scope>
    <source>
        <strain evidence="9 10">PLY_AMNH</strain>
    </source>
</reference>
<keyword evidence="1 4" id="KW-0547">Nucleotide-binding</keyword>
<dbReference type="Pfam" id="PF00225">
    <property type="entry name" value="Kinesin"/>
    <property type="match status" value="1"/>
</dbReference>
<dbReference type="AlphaFoldDB" id="A0AAE0KYP0"/>
<evidence type="ECO:0000256" key="5">
    <source>
        <dbReference type="RuleBase" id="RU000394"/>
    </source>
</evidence>
<dbReference type="PROSITE" id="PS00411">
    <property type="entry name" value="KINESIN_MOTOR_1"/>
    <property type="match status" value="1"/>
</dbReference>
<dbReference type="PRINTS" id="PR00380">
    <property type="entry name" value="KINESINHEAVY"/>
</dbReference>
<feature type="coiled-coil region" evidence="6">
    <location>
        <begin position="87"/>
        <end position="132"/>
    </location>
</feature>
<dbReference type="InterPro" id="IPR027640">
    <property type="entry name" value="Kinesin-like_fam"/>
</dbReference>
<dbReference type="InterPro" id="IPR027417">
    <property type="entry name" value="P-loop_NTPase"/>
</dbReference>
<dbReference type="GO" id="GO:0005874">
    <property type="term" value="C:microtubule"/>
    <property type="evidence" value="ECO:0007669"/>
    <property type="project" value="UniProtKB-KW"/>
</dbReference>
<dbReference type="PANTHER" id="PTHR47972:SF28">
    <property type="entry name" value="KINESIN-LIKE PROTEIN KLP-3"/>
    <property type="match status" value="1"/>
</dbReference>
<feature type="compositionally biased region" description="Acidic residues" evidence="7">
    <location>
        <begin position="51"/>
        <end position="65"/>
    </location>
</feature>
<feature type="compositionally biased region" description="Gly residues" evidence="7">
    <location>
        <begin position="162"/>
        <end position="172"/>
    </location>
</feature>
<evidence type="ECO:0000256" key="4">
    <source>
        <dbReference type="PROSITE-ProRule" id="PRU00283"/>
    </source>
</evidence>
<protein>
    <recommendedName>
        <fullName evidence="5">Kinesin-like protein</fullName>
    </recommendedName>
</protein>
<comment type="caution">
    <text evidence="9">The sequence shown here is derived from an EMBL/GenBank/DDBJ whole genome shotgun (WGS) entry which is preliminary data.</text>
</comment>
<dbReference type="CDD" id="cd01366">
    <property type="entry name" value="KISc_C_terminal"/>
    <property type="match status" value="1"/>
</dbReference>
<dbReference type="Proteomes" id="UP001190700">
    <property type="component" value="Unassembled WGS sequence"/>
</dbReference>
<keyword evidence="3 4" id="KW-0505">Motor protein</keyword>
<evidence type="ECO:0000256" key="2">
    <source>
        <dbReference type="ARBA" id="ARBA00022840"/>
    </source>
</evidence>
<proteinExistence type="inferred from homology"/>
<keyword evidence="6" id="KW-0175">Coiled coil</keyword>
<evidence type="ECO:0000256" key="7">
    <source>
        <dbReference type="SAM" id="MobiDB-lite"/>
    </source>
</evidence>
<feature type="compositionally biased region" description="Basic and acidic residues" evidence="7">
    <location>
        <begin position="180"/>
        <end position="190"/>
    </location>
</feature>
<feature type="region of interest" description="Disordered" evidence="7">
    <location>
        <begin position="726"/>
        <end position="748"/>
    </location>
</feature>
<accession>A0AAE0KYP0</accession>
<dbReference type="PANTHER" id="PTHR47972">
    <property type="entry name" value="KINESIN-LIKE PROTEIN KLP-3"/>
    <property type="match status" value="1"/>
</dbReference>
<dbReference type="EMBL" id="LGRX02013761">
    <property type="protein sequence ID" value="KAK3265668.1"/>
    <property type="molecule type" value="Genomic_DNA"/>
</dbReference>
<dbReference type="GO" id="GO:0007018">
    <property type="term" value="P:microtubule-based movement"/>
    <property type="evidence" value="ECO:0007669"/>
    <property type="project" value="InterPro"/>
</dbReference>